<comment type="caution">
    <text evidence="4">The sequence shown here is derived from an EMBL/GenBank/DDBJ whole genome shotgun (WGS) entry which is preliminary data.</text>
</comment>
<keyword evidence="5" id="KW-1185">Reference proteome</keyword>
<feature type="compositionally biased region" description="Low complexity" evidence="2">
    <location>
        <begin position="828"/>
        <end position="840"/>
    </location>
</feature>
<keyword evidence="3" id="KW-0812">Transmembrane</keyword>
<evidence type="ECO:0000256" key="2">
    <source>
        <dbReference type="SAM" id="MobiDB-lite"/>
    </source>
</evidence>
<feature type="coiled-coil region" evidence="1">
    <location>
        <begin position="655"/>
        <end position="689"/>
    </location>
</feature>
<feature type="region of interest" description="Disordered" evidence="2">
    <location>
        <begin position="820"/>
        <end position="840"/>
    </location>
</feature>
<sequence length="840" mass="90852">MSTVSACQAIADQVVVTNEQTQPKAIMAASEQHPQHHTTTLVRRQLKPDIPFRAASATPISQSLKQNTLEAASSAKETLYRIPLLSQNGVEFLDVVDPCSLLASNDDPQEEETSGIEGLDWSQIDPALLANCTSMPSSAPSYFGGVGRDSVVCSEGGDGDGTTTRRVVVKYLYKVESVGVDSAMEFLPQLESKILNELQSLCGVGSSGSGGGSGGYSFVSIESAPNDKEINAVSCDVESSIADDCFIIDGAVTLIIDSSSNTLAAKDAARETIANAMNNDSLLDSTTLPEVIDVQYLDESYEDYLLNQGGGDSITCPGAPANAASTKEVVVTYAYEVETAKADSSAVFLPKLEGEILKQLVGQCELEGYNLVGIKSTPDDVEVAHGRCTVDESRADDCYIFDGALTLEIDSSSNSTLAEESVRENIISAMDNNDLLNPTDMPEVIDVQYLDKTYNDFLKNSTVKSIMCDASELFIISSNATVDTSKVLVMYIYEVETVNVSSTSTFLPALEENILMELGEKCEKLQMYGVMGIHSIPDDIEMKTGPCSIESSISDNCFIIEGGLTLDIVSSFNSTWATDQTHSILKTSMDNDDLLNATILPEVIKVRYLDNETFADYMGGYTSQDGGIVVVGNKRDMNMGAIIGSLVGIICLIILAMLLLQRQRKRRQLREAQEEAARRKQAIMAKEMELDLEDDLDDLVADIESSTAKRSAAGADPDGHFHLGNHHYTADGVRYWSPNCALCVAAKASGALDQPENELSDGQVEHDFDELSYDLNATKKFSDFNIHDLGKHHSSMHVRECKSKTCQGCKDNLNGVVFIHSKKPSPSPSSAKPQNKSIML</sequence>
<evidence type="ECO:0000256" key="3">
    <source>
        <dbReference type="SAM" id="Phobius"/>
    </source>
</evidence>
<evidence type="ECO:0000313" key="4">
    <source>
        <dbReference type="EMBL" id="KAL3772529.1"/>
    </source>
</evidence>
<keyword evidence="3" id="KW-0472">Membrane</keyword>
<dbReference type="AlphaFoldDB" id="A0ABD3NA63"/>
<keyword evidence="3" id="KW-1133">Transmembrane helix</keyword>
<proteinExistence type="predicted"/>
<evidence type="ECO:0000313" key="5">
    <source>
        <dbReference type="Proteomes" id="UP001530400"/>
    </source>
</evidence>
<dbReference type="EMBL" id="JALLPJ020001265">
    <property type="protein sequence ID" value="KAL3772529.1"/>
    <property type="molecule type" value="Genomic_DNA"/>
</dbReference>
<dbReference type="Proteomes" id="UP001530400">
    <property type="component" value="Unassembled WGS sequence"/>
</dbReference>
<name>A0ABD3NA63_9STRA</name>
<gene>
    <name evidence="4" type="ORF">ACHAWO_002531</name>
</gene>
<organism evidence="4 5">
    <name type="scientific">Cyclotella atomus</name>
    <dbReference type="NCBI Taxonomy" id="382360"/>
    <lineage>
        <taxon>Eukaryota</taxon>
        <taxon>Sar</taxon>
        <taxon>Stramenopiles</taxon>
        <taxon>Ochrophyta</taxon>
        <taxon>Bacillariophyta</taxon>
        <taxon>Coscinodiscophyceae</taxon>
        <taxon>Thalassiosirophycidae</taxon>
        <taxon>Stephanodiscales</taxon>
        <taxon>Stephanodiscaceae</taxon>
        <taxon>Cyclotella</taxon>
    </lineage>
</organism>
<feature type="transmembrane region" description="Helical" evidence="3">
    <location>
        <begin position="639"/>
        <end position="660"/>
    </location>
</feature>
<reference evidence="4 5" key="1">
    <citation type="submission" date="2024-10" db="EMBL/GenBank/DDBJ databases">
        <title>Updated reference genomes for cyclostephanoid diatoms.</title>
        <authorList>
            <person name="Roberts W.R."/>
            <person name="Alverson A.J."/>
        </authorList>
    </citation>
    <scope>NUCLEOTIDE SEQUENCE [LARGE SCALE GENOMIC DNA]</scope>
    <source>
        <strain evidence="4 5">AJA010-31</strain>
    </source>
</reference>
<accession>A0ABD3NA63</accession>
<protein>
    <submittedName>
        <fullName evidence="4">Uncharacterized protein</fullName>
    </submittedName>
</protein>
<evidence type="ECO:0000256" key="1">
    <source>
        <dbReference type="SAM" id="Coils"/>
    </source>
</evidence>
<keyword evidence="1" id="KW-0175">Coiled coil</keyword>